<evidence type="ECO:0000313" key="1">
    <source>
        <dbReference type="EMBL" id="KAJ8014769.1"/>
    </source>
</evidence>
<proteinExistence type="predicted"/>
<accession>A0ACC2HFL8</accession>
<name>A0ACC2HFL8_DALPE</name>
<keyword evidence="2" id="KW-1185">Reference proteome</keyword>
<dbReference type="EMBL" id="CM055729">
    <property type="protein sequence ID" value="KAJ8014769.1"/>
    <property type="molecule type" value="Genomic_DNA"/>
</dbReference>
<protein>
    <submittedName>
        <fullName evidence="1">Uncharacterized protein</fullName>
    </submittedName>
</protein>
<dbReference type="Proteomes" id="UP001157502">
    <property type="component" value="Chromosome 2"/>
</dbReference>
<comment type="caution">
    <text evidence="1">The sequence shown here is derived from an EMBL/GenBank/DDBJ whole genome shotgun (WGS) entry which is preliminary data.</text>
</comment>
<gene>
    <name evidence="1" type="ORF">DPEC_G00019160</name>
</gene>
<organism evidence="1 2">
    <name type="scientific">Dallia pectoralis</name>
    <name type="common">Alaska blackfish</name>
    <dbReference type="NCBI Taxonomy" id="75939"/>
    <lineage>
        <taxon>Eukaryota</taxon>
        <taxon>Metazoa</taxon>
        <taxon>Chordata</taxon>
        <taxon>Craniata</taxon>
        <taxon>Vertebrata</taxon>
        <taxon>Euteleostomi</taxon>
        <taxon>Actinopterygii</taxon>
        <taxon>Neopterygii</taxon>
        <taxon>Teleostei</taxon>
        <taxon>Protacanthopterygii</taxon>
        <taxon>Esociformes</taxon>
        <taxon>Umbridae</taxon>
        <taxon>Dallia</taxon>
    </lineage>
</organism>
<sequence>MLVVLDLQVKLGPVKVPPPELDAELEQRVAPPLTQIKVPEKIAPPTTLGKARSRGWLRLQHRTGTRAKRGFSRCSMATPLTQGSAHAGGNRNPSASHSGGGGKRSSGQVNCT</sequence>
<reference evidence="1" key="1">
    <citation type="submission" date="2021-05" db="EMBL/GenBank/DDBJ databases">
        <authorList>
            <person name="Pan Q."/>
            <person name="Jouanno E."/>
            <person name="Zahm M."/>
            <person name="Klopp C."/>
            <person name="Cabau C."/>
            <person name="Louis A."/>
            <person name="Berthelot C."/>
            <person name="Parey E."/>
            <person name="Roest Crollius H."/>
            <person name="Montfort J."/>
            <person name="Robinson-Rechavi M."/>
            <person name="Bouchez O."/>
            <person name="Lampietro C."/>
            <person name="Lopez Roques C."/>
            <person name="Donnadieu C."/>
            <person name="Postlethwait J."/>
            <person name="Bobe J."/>
            <person name="Dillon D."/>
            <person name="Chandos A."/>
            <person name="von Hippel F."/>
            <person name="Guiguen Y."/>
        </authorList>
    </citation>
    <scope>NUCLEOTIDE SEQUENCE</scope>
    <source>
        <strain evidence="1">YG-Jan2019</strain>
    </source>
</reference>
<evidence type="ECO:0000313" key="2">
    <source>
        <dbReference type="Proteomes" id="UP001157502"/>
    </source>
</evidence>